<dbReference type="PANTHER" id="PTHR36395:SF1">
    <property type="entry name" value="RING-H2 ZINC FINGER PROTEIN"/>
    <property type="match status" value="1"/>
</dbReference>
<dbReference type="EMBL" id="JABFUD020000005">
    <property type="protein sequence ID" value="KAI5080381.1"/>
    <property type="molecule type" value="Genomic_DNA"/>
</dbReference>
<sequence>MIWVRASRPSLQVGSWVEARLSGNFQESLASGLPAMHGITAPPTRSPDFEETQAEAELCTVGKRCVSAQDIKSTAALSLWLRDRLPPASAQQVSDWGKLPGTKRVANLWLELSQGEVSLEDSVPPKRTVHVASVKITNGSGKSLLEASQEMADGTMRARNRPLSEKMKPGESVVGACLRGIREELGLEYGAAQCVQMLQDTYEREVQERESVSYPGLMTCYVLHHMVAVMKDLPADDFVTEENELCGIDPAESSAEAKESGSPSEHVTAIGVRRHFWKWVPEQTFQRGR</sequence>
<reference evidence="1 2" key="1">
    <citation type="submission" date="2021-01" db="EMBL/GenBank/DDBJ databases">
        <title>Adiantum capillus-veneris genome.</title>
        <authorList>
            <person name="Fang Y."/>
            <person name="Liao Q."/>
        </authorList>
    </citation>
    <scope>NUCLEOTIDE SEQUENCE [LARGE SCALE GENOMIC DNA]</scope>
    <source>
        <strain evidence="1">H3</strain>
        <tissue evidence="1">Leaf</tissue>
    </source>
</reference>
<proteinExistence type="predicted"/>
<evidence type="ECO:0000313" key="2">
    <source>
        <dbReference type="Proteomes" id="UP000886520"/>
    </source>
</evidence>
<comment type="caution">
    <text evidence="1">The sequence shown here is derived from an EMBL/GenBank/DDBJ whole genome shotgun (WGS) entry which is preliminary data.</text>
</comment>
<dbReference type="AlphaFoldDB" id="A0A9D4ZNX8"/>
<dbReference type="Proteomes" id="UP000886520">
    <property type="component" value="Chromosome 5"/>
</dbReference>
<evidence type="ECO:0000313" key="1">
    <source>
        <dbReference type="EMBL" id="KAI5080381.1"/>
    </source>
</evidence>
<protein>
    <recommendedName>
        <fullName evidence="3">Nudix hydrolase domain-containing protein</fullName>
    </recommendedName>
</protein>
<organism evidence="1 2">
    <name type="scientific">Adiantum capillus-veneris</name>
    <name type="common">Maidenhair fern</name>
    <dbReference type="NCBI Taxonomy" id="13818"/>
    <lineage>
        <taxon>Eukaryota</taxon>
        <taxon>Viridiplantae</taxon>
        <taxon>Streptophyta</taxon>
        <taxon>Embryophyta</taxon>
        <taxon>Tracheophyta</taxon>
        <taxon>Polypodiopsida</taxon>
        <taxon>Polypodiidae</taxon>
        <taxon>Polypodiales</taxon>
        <taxon>Pteridineae</taxon>
        <taxon>Pteridaceae</taxon>
        <taxon>Vittarioideae</taxon>
        <taxon>Adiantum</taxon>
    </lineage>
</organism>
<name>A0A9D4ZNX8_ADICA</name>
<dbReference type="OrthoDB" id="433924at2759"/>
<accession>A0A9D4ZNX8</accession>
<dbReference type="SUPFAM" id="SSF55811">
    <property type="entry name" value="Nudix"/>
    <property type="match status" value="1"/>
</dbReference>
<evidence type="ECO:0008006" key="3">
    <source>
        <dbReference type="Google" id="ProtNLM"/>
    </source>
</evidence>
<dbReference type="InterPro" id="IPR015797">
    <property type="entry name" value="NUDIX_hydrolase-like_dom_sf"/>
</dbReference>
<gene>
    <name evidence="1" type="ORF">GOP47_0005860</name>
</gene>
<keyword evidence="2" id="KW-1185">Reference proteome</keyword>
<dbReference type="PANTHER" id="PTHR36395">
    <property type="entry name" value="RING-H2 ZINC FINGER PROTEIN"/>
    <property type="match status" value="1"/>
</dbReference>